<evidence type="ECO:0000313" key="2">
    <source>
        <dbReference type="EMBL" id="SFI64272.1"/>
    </source>
</evidence>
<feature type="signal peptide" evidence="1">
    <location>
        <begin position="1"/>
        <end position="31"/>
    </location>
</feature>
<accession>A0A1I3JVJ1</accession>
<dbReference type="EMBL" id="FOQH01000008">
    <property type="protein sequence ID" value="SFI64272.1"/>
    <property type="molecule type" value="Genomic_DNA"/>
</dbReference>
<gene>
    <name evidence="2" type="ORF">SAMN05216258_108176</name>
</gene>
<dbReference type="STRING" id="1114924.SAMN05216258_108176"/>
<reference evidence="2 3" key="1">
    <citation type="submission" date="2016-10" db="EMBL/GenBank/DDBJ databases">
        <authorList>
            <person name="de Groot N.N."/>
        </authorList>
    </citation>
    <scope>NUCLEOTIDE SEQUENCE [LARGE SCALE GENOMIC DNA]</scope>
    <source>
        <strain evidence="2 3">CGMCC 1.11030</strain>
    </source>
</reference>
<name>A0A1I3JVJ1_9RHOB</name>
<dbReference type="RefSeq" id="WP_092861869.1">
    <property type="nucleotide sequence ID" value="NZ_FOQH01000008.1"/>
</dbReference>
<dbReference type="AlphaFoldDB" id="A0A1I3JVJ1"/>
<keyword evidence="3" id="KW-1185">Reference proteome</keyword>
<dbReference type="OrthoDB" id="9848537at2"/>
<protein>
    <submittedName>
        <fullName evidence="2">Uncharacterized protein</fullName>
    </submittedName>
</protein>
<organism evidence="2 3">
    <name type="scientific">Albimonas pacifica</name>
    <dbReference type="NCBI Taxonomy" id="1114924"/>
    <lineage>
        <taxon>Bacteria</taxon>
        <taxon>Pseudomonadati</taxon>
        <taxon>Pseudomonadota</taxon>
        <taxon>Alphaproteobacteria</taxon>
        <taxon>Rhodobacterales</taxon>
        <taxon>Paracoccaceae</taxon>
        <taxon>Albimonas</taxon>
    </lineage>
</organism>
<proteinExistence type="predicted"/>
<dbReference type="Proteomes" id="UP000199377">
    <property type="component" value="Unassembled WGS sequence"/>
</dbReference>
<evidence type="ECO:0000256" key="1">
    <source>
        <dbReference type="SAM" id="SignalP"/>
    </source>
</evidence>
<evidence type="ECO:0000313" key="3">
    <source>
        <dbReference type="Proteomes" id="UP000199377"/>
    </source>
</evidence>
<sequence length="202" mass="21730">MRPDFLGTARRALCGLAVALPLAGLGAPALAGQTENDWYEFAFHRCAEPIMRNAAIVTGDLNPMNPLDANRIDVRSNGVAWHSVGIVPILVHMEHVAGSETYKGCRVAFPITTATTVPIDIAEAIAKFETWIENNTDNRTFRDVACPFGDNRTYARKIKTRGETRPGVNVSIVIEAGAGNAFLFFAAVEEPIGVGECINSSG</sequence>
<keyword evidence="1" id="KW-0732">Signal</keyword>
<feature type="chain" id="PRO_5011704719" evidence="1">
    <location>
        <begin position="32"/>
        <end position="202"/>
    </location>
</feature>